<keyword evidence="2" id="KW-1185">Reference proteome</keyword>
<dbReference type="InterPro" id="IPR023214">
    <property type="entry name" value="HAD_sf"/>
</dbReference>
<evidence type="ECO:0000313" key="2">
    <source>
        <dbReference type="Proteomes" id="UP000612956"/>
    </source>
</evidence>
<evidence type="ECO:0008006" key="3">
    <source>
        <dbReference type="Google" id="ProtNLM"/>
    </source>
</evidence>
<dbReference type="InterPro" id="IPR036412">
    <property type="entry name" value="HAD-like_sf"/>
</dbReference>
<dbReference type="InterPro" id="IPR024197">
    <property type="entry name" value="TPP-like"/>
</dbReference>
<dbReference type="RefSeq" id="WP_188829226.1">
    <property type="nucleotide sequence ID" value="NZ_BMMW01000002.1"/>
</dbReference>
<dbReference type="SUPFAM" id="SSF56784">
    <property type="entry name" value="HAD-like"/>
    <property type="match status" value="1"/>
</dbReference>
<evidence type="ECO:0000313" key="1">
    <source>
        <dbReference type="EMBL" id="GGK53796.1"/>
    </source>
</evidence>
<gene>
    <name evidence="1" type="ORF">GCM10011591_27000</name>
</gene>
<comment type="caution">
    <text evidence="1">The sequence shown here is derived from an EMBL/GenBank/DDBJ whole genome shotgun (WGS) entry which is preliminary data.</text>
</comment>
<dbReference type="Gene3D" id="3.40.50.1000">
    <property type="entry name" value="HAD superfamily/HAD-like"/>
    <property type="match status" value="2"/>
</dbReference>
<name>A0A917VA83_9NOCA</name>
<reference evidence="1" key="2">
    <citation type="submission" date="2020-09" db="EMBL/GenBank/DDBJ databases">
        <authorList>
            <person name="Sun Q."/>
            <person name="Zhou Y."/>
        </authorList>
    </citation>
    <scope>NUCLEOTIDE SEQUENCE</scope>
    <source>
        <strain evidence="1">CGMCC 4.7278</strain>
    </source>
</reference>
<dbReference type="Gene3D" id="3.30.980.20">
    <property type="entry name" value="Putative mannosyl-3-phosphoglycerate phosphatase, domain 2"/>
    <property type="match status" value="1"/>
</dbReference>
<accession>A0A917VA83</accession>
<dbReference type="Proteomes" id="UP000612956">
    <property type="component" value="Unassembled WGS sequence"/>
</dbReference>
<proteinExistence type="predicted"/>
<dbReference type="AlphaFoldDB" id="A0A917VA83"/>
<sequence length="269" mass="29539">MSALIATDLDRTMIYSRNGFAGDESAKLCVEYYEGEPLSYMTLVADARLRELSTKAVVVPTTTRTIEQFRRIALPGAPWRFAVTSNGGNILVDGEPDLVWRKEIATRVRAQGATLAEVGAELRSRISDDWVLKYREADDLFCYLVVNLETLPPTFLAEWDAWCRENGWTASQQGRKIYAMPDAVSKGIALSEVRTRLRDAGTLPAAAPFLAAGDGALDIPMLELADKAIRPRHGELEHLAYDSPTLTVTASTGIAASEEILTWFAGQAN</sequence>
<organism evidence="1 2">
    <name type="scientific">Nocardia camponoti</name>
    <dbReference type="NCBI Taxonomy" id="1616106"/>
    <lineage>
        <taxon>Bacteria</taxon>
        <taxon>Bacillati</taxon>
        <taxon>Actinomycetota</taxon>
        <taxon>Actinomycetes</taxon>
        <taxon>Mycobacteriales</taxon>
        <taxon>Nocardiaceae</taxon>
        <taxon>Nocardia</taxon>
    </lineage>
</organism>
<reference evidence="1" key="1">
    <citation type="journal article" date="2014" name="Int. J. Syst. Evol. Microbiol.">
        <title>Complete genome sequence of Corynebacterium casei LMG S-19264T (=DSM 44701T), isolated from a smear-ripened cheese.</title>
        <authorList>
            <consortium name="US DOE Joint Genome Institute (JGI-PGF)"/>
            <person name="Walter F."/>
            <person name="Albersmeier A."/>
            <person name="Kalinowski J."/>
            <person name="Ruckert C."/>
        </authorList>
    </citation>
    <scope>NUCLEOTIDE SEQUENCE</scope>
    <source>
        <strain evidence="1">CGMCC 4.7278</strain>
    </source>
</reference>
<dbReference type="EMBL" id="BMMW01000002">
    <property type="protein sequence ID" value="GGK53796.1"/>
    <property type="molecule type" value="Genomic_DNA"/>
</dbReference>
<dbReference type="PIRSF" id="PIRSF030802">
    <property type="entry name" value="UCP030802"/>
    <property type="match status" value="1"/>
</dbReference>
<protein>
    <recommendedName>
        <fullName evidence="3">HAD family hydrolase</fullName>
    </recommendedName>
</protein>